<evidence type="ECO:0000313" key="3">
    <source>
        <dbReference type="Proteomes" id="UP000663879"/>
    </source>
</evidence>
<comment type="caution">
    <text evidence="2">The sequence shown here is derived from an EMBL/GenBank/DDBJ whole genome shotgun (WGS) entry which is preliminary data.</text>
</comment>
<gene>
    <name evidence="2" type="ORF">OXX778_LOCUS11141</name>
</gene>
<sequence length="410" mass="45738">MKQSILKKNSQHTNNATESDPIESTNSLTNNSLQSVNINPPTRPVQTSKNVRFIGIDLTDRSEKPPDKENLTLSRPSTTINSSARQSNKKTQSLPFKQFVYSKPDDGFTVVYQQTYPNSPINNNSNKSKNHFFYYQQQQSQNLNKNLRITSASIENRLVKSSIPSKRTPLENSPKQTNPSVTPIRTPILISNLLATANTLTNVPPSTNDKNQNTSYFYYINRSAPSAKNGGLISANSHNLLVSNPVNKLKLKELSNLERIGSTQDVLLSPRSSTDQKQTNITSPSPLPRSTTPSIDDNKIQNPSTLTLYTYLLQSSKNLPKDVRASIIRAQTKQLNNNREELDLRTKLLEDSNSNSRIRRVKLDAKTDQFMKAESRVSSASINTNMSANENTIVSNSVQLNDSDSVLIKS</sequence>
<protein>
    <submittedName>
        <fullName evidence="2">Uncharacterized protein</fullName>
    </submittedName>
</protein>
<feature type="region of interest" description="Disordered" evidence="1">
    <location>
        <begin position="1"/>
        <end position="91"/>
    </location>
</feature>
<dbReference type="OrthoDB" id="10537278at2759"/>
<evidence type="ECO:0000256" key="1">
    <source>
        <dbReference type="SAM" id="MobiDB-lite"/>
    </source>
</evidence>
<feature type="compositionally biased region" description="Polar residues" evidence="1">
    <location>
        <begin position="34"/>
        <end position="50"/>
    </location>
</feature>
<reference evidence="2" key="1">
    <citation type="submission" date="2021-02" db="EMBL/GenBank/DDBJ databases">
        <authorList>
            <person name="Nowell W R."/>
        </authorList>
    </citation>
    <scope>NUCLEOTIDE SEQUENCE</scope>
    <source>
        <strain evidence="2">Ploen Becks lab</strain>
    </source>
</reference>
<keyword evidence="3" id="KW-1185">Reference proteome</keyword>
<feature type="compositionally biased region" description="Polar residues" evidence="1">
    <location>
        <begin position="1"/>
        <end position="18"/>
    </location>
</feature>
<feature type="compositionally biased region" description="Low complexity" evidence="1">
    <location>
        <begin position="282"/>
        <end position="294"/>
    </location>
</feature>
<dbReference type="AlphaFoldDB" id="A0A813ZA12"/>
<evidence type="ECO:0000313" key="2">
    <source>
        <dbReference type="EMBL" id="CAF0895703.1"/>
    </source>
</evidence>
<feature type="region of interest" description="Disordered" evidence="1">
    <location>
        <begin position="265"/>
        <end position="300"/>
    </location>
</feature>
<dbReference type="Proteomes" id="UP000663879">
    <property type="component" value="Unassembled WGS sequence"/>
</dbReference>
<feature type="compositionally biased region" description="Polar residues" evidence="1">
    <location>
        <begin position="71"/>
        <end position="91"/>
    </location>
</feature>
<feature type="region of interest" description="Disordered" evidence="1">
    <location>
        <begin position="164"/>
        <end position="183"/>
    </location>
</feature>
<accession>A0A813ZA12</accession>
<feature type="compositionally biased region" description="Low complexity" evidence="1">
    <location>
        <begin position="24"/>
        <end position="33"/>
    </location>
</feature>
<proteinExistence type="predicted"/>
<dbReference type="EMBL" id="CAJNOC010001851">
    <property type="protein sequence ID" value="CAF0895703.1"/>
    <property type="molecule type" value="Genomic_DNA"/>
</dbReference>
<organism evidence="2 3">
    <name type="scientific">Brachionus calyciflorus</name>
    <dbReference type="NCBI Taxonomy" id="104777"/>
    <lineage>
        <taxon>Eukaryota</taxon>
        <taxon>Metazoa</taxon>
        <taxon>Spiralia</taxon>
        <taxon>Gnathifera</taxon>
        <taxon>Rotifera</taxon>
        <taxon>Eurotatoria</taxon>
        <taxon>Monogononta</taxon>
        <taxon>Pseudotrocha</taxon>
        <taxon>Ploima</taxon>
        <taxon>Brachionidae</taxon>
        <taxon>Brachionus</taxon>
    </lineage>
</organism>
<feature type="compositionally biased region" description="Polar residues" evidence="1">
    <location>
        <begin position="265"/>
        <end position="281"/>
    </location>
</feature>
<name>A0A813ZA12_9BILA</name>
<feature type="compositionally biased region" description="Basic and acidic residues" evidence="1">
    <location>
        <begin position="58"/>
        <end position="70"/>
    </location>
</feature>